<proteinExistence type="predicted"/>
<dbReference type="GO" id="GO:0016747">
    <property type="term" value="F:acyltransferase activity, transferring groups other than amino-acyl groups"/>
    <property type="evidence" value="ECO:0007669"/>
    <property type="project" value="InterPro"/>
</dbReference>
<dbReference type="AlphaFoldDB" id="A0A0W0I9Q2"/>
<evidence type="ECO:0000313" key="2">
    <source>
        <dbReference type="EMBL" id="KTB69803.1"/>
    </source>
</evidence>
<dbReference type="PROSITE" id="PS51186">
    <property type="entry name" value="GNAT"/>
    <property type="match status" value="1"/>
</dbReference>
<gene>
    <name evidence="2" type="ORF">AO067_22535</name>
</gene>
<feature type="domain" description="N-acetyltransferase" evidence="1">
    <location>
        <begin position="12"/>
        <end position="170"/>
    </location>
</feature>
<dbReference type="SUPFAM" id="SSF55729">
    <property type="entry name" value="Acyl-CoA N-acyltransferases (Nat)"/>
    <property type="match status" value="1"/>
</dbReference>
<evidence type="ECO:0000259" key="1">
    <source>
        <dbReference type="PROSITE" id="PS51186"/>
    </source>
</evidence>
<keyword evidence="2" id="KW-0808">Transferase</keyword>
<dbReference type="InterPro" id="IPR000182">
    <property type="entry name" value="GNAT_dom"/>
</dbReference>
<dbReference type="EMBL" id="LKEJ01000068">
    <property type="protein sequence ID" value="KTB69803.1"/>
    <property type="molecule type" value="Genomic_DNA"/>
</dbReference>
<keyword evidence="3" id="KW-1185">Reference proteome</keyword>
<dbReference type="Pfam" id="PF00583">
    <property type="entry name" value="Acetyltransf_1"/>
    <property type="match status" value="1"/>
</dbReference>
<evidence type="ECO:0000313" key="3">
    <source>
        <dbReference type="Proteomes" id="UP000053048"/>
    </source>
</evidence>
<comment type="caution">
    <text evidence="2">The sequence shown here is derived from an EMBL/GenBank/DDBJ whole genome shotgun (WGS) entry which is preliminary data.</text>
</comment>
<dbReference type="CDD" id="cd04301">
    <property type="entry name" value="NAT_SF"/>
    <property type="match status" value="1"/>
</dbReference>
<protein>
    <submittedName>
        <fullName evidence="2">Acetyltransferase</fullName>
    </submittedName>
</protein>
<dbReference type="Proteomes" id="UP000053048">
    <property type="component" value="Unassembled WGS sequence"/>
</dbReference>
<name>A0A0W0I9Q2_PSEVI</name>
<dbReference type="Gene3D" id="3.40.630.30">
    <property type="match status" value="1"/>
</dbReference>
<organism evidence="2 3">
    <name type="scientific">Pseudomonas viridiflava ICMP 13104</name>
    <dbReference type="NCBI Taxonomy" id="1198305"/>
    <lineage>
        <taxon>Bacteria</taxon>
        <taxon>Pseudomonadati</taxon>
        <taxon>Pseudomonadota</taxon>
        <taxon>Gammaproteobacteria</taxon>
        <taxon>Pseudomonadales</taxon>
        <taxon>Pseudomonadaceae</taxon>
        <taxon>Pseudomonas</taxon>
    </lineage>
</organism>
<dbReference type="InterPro" id="IPR016181">
    <property type="entry name" value="Acyl_CoA_acyltransferase"/>
</dbReference>
<sequence>MTKKPFANLDGLVVRPSRETDSAFLQTLYHSARPDLQLIDGERDQVEDVIAQQFRVQDLGLGEHFPNAMHYVIEKLGTSIGALVTDFGHNEIRVLYLAFIPAARGKGYGRNVVQGVQQAAEQIRCPVATVVWANNPHARQHYLALGFEVQERDVAAERLIWYPGQAAAVN</sequence>
<reference evidence="2 3" key="1">
    <citation type="submission" date="2015-09" db="EMBL/GenBank/DDBJ databases">
        <title>Genome sequence of ICMP 13104.</title>
        <authorList>
            <person name="Visnovsky S."/>
            <person name="Lu A."/>
            <person name="Panda P."/>
            <person name="Pitman A."/>
        </authorList>
    </citation>
    <scope>NUCLEOTIDE SEQUENCE [LARGE SCALE GENOMIC DNA]</scope>
    <source>
        <strain evidence="2 3">ICMP 13104</strain>
    </source>
</reference>
<accession>A0A0W0I9Q2</accession>